<proteinExistence type="predicted"/>
<comment type="caution">
    <text evidence="1">The sequence shown here is derived from an EMBL/GenBank/DDBJ whole genome shotgun (WGS) entry which is preliminary data.</text>
</comment>
<dbReference type="Proteomes" id="UP001304671">
    <property type="component" value="Unassembled WGS sequence"/>
</dbReference>
<dbReference type="Gene3D" id="1.20.1260.10">
    <property type="match status" value="1"/>
</dbReference>
<organism evidence="1 2">
    <name type="scientific">Arcicella aquatica</name>
    <dbReference type="NCBI Taxonomy" id="217141"/>
    <lineage>
        <taxon>Bacteria</taxon>
        <taxon>Pseudomonadati</taxon>
        <taxon>Bacteroidota</taxon>
        <taxon>Cytophagia</taxon>
        <taxon>Cytophagales</taxon>
        <taxon>Flectobacillaceae</taxon>
        <taxon>Arcicella</taxon>
    </lineage>
</organism>
<gene>
    <name evidence="1" type="ORF">VB264_00595</name>
</gene>
<reference evidence="1 2" key="1">
    <citation type="submission" date="2023-12" db="EMBL/GenBank/DDBJ databases">
        <title>Novel species of the genus Arcicella isolated from rivers.</title>
        <authorList>
            <person name="Lu H."/>
        </authorList>
    </citation>
    <scope>NUCLEOTIDE SEQUENCE [LARGE SCALE GENOMIC DNA]</scope>
    <source>
        <strain evidence="1 2">LMG 21963</strain>
    </source>
</reference>
<sequence length="161" mass="18726">MKITNEEILKGLINIFKINRQRIEVYCKLSETVYTPALQQHFKTQVDESTSLLNELNPILYQSLENPENPVLYEDSEIDQSVFYFGMARASNNIRTVMISCQFGDEFLIKTYQRVLGFLEVNHISALNDMLSGHLKSIGRTDFNMESMFSCNLTMKYFKLQ</sequence>
<evidence type="ECO:0000313" key="2">
    <source>
        <dbReference type="Proteomes" id="UP001304671"/>
    </source>
</evidence>
<evidence type="ECO:0000313" key="1">
    <source>
        <dbReference type="EMBL" id="MEA5256261.1"/>
    </source>
</evidence>
<name>A0ABU5QGT9_9BACT</name>
<evidence type="ECO:0008006" key="3">
    <source>
        <dbReference type="Google" id="ProtNLM"/>
    </source>
</evidence>
<dbReference type="InterPro" id="IPR012347">
    <property type="entry name" value="Ferritin-like"/>
</dbReference>
<dbReference type="RefSeq" id="WP_323246076.1">
    <property type="nucleotide sequence ID" value="NZ_JAYFUL010000001.1"/>
</dbReference>
<keyword evidence="2" id="KW-1185">Reference proteome</keyword>
<protein>
    <recommendedName>
        <fullName evidence="3">Ferritin-like metal-binding protein YciE</fullName>
    </recommendedName>
</protein>
<accession>A0ABU5QGT9</accession>
<dbReference type="EMBL" id="JAYFUL010000001">
    <property type="protein sequence ID" value="MEA5256261.1"/>
    <property type="molecule type" value="Genomic_DNA"/>
</dbReference>